<dbReference type="Proteomes" id="UP000324800">
    <property type="component" value="Unassembled WGS sequence"/>
</dbReference>
<reference evidence="1 2" key="1">
    <citation type="submission" date="2019-03" db="EMBL/GenBank/DDBJ databases">
        <title>Single cell metagenomics reveals metabolic interactions within the superorganism composed of flagellate Streblomastix strix and complex community of Bacteroidetes bacteria on its surface.</title>
        <authorList>
            <person name="Treitli S.C."/>
            <person name="Kolisko M."/>
            <person name="Husnik F."/>
            <person name="Keeling P."/>
            <person name="Hampl V."/>
        </authorList>
    </citation>
    <scope>NUCLEOTIDE SEQUENCE [LARGE SCALE GENOMIC DNA]</scope>
    <source>
        <strain evidence="1">ST1C</strain>
    </source>
</reference>
<gene>
    <name evidence="1" type="ORF">EZS28_002579</name>
</gene>
<sequence>MSKLCRTEAVLLLLWRPGQHWLIELLDERQKWIILGPSYRILILDRSVIAKRLHLPLSKIAAFLMVTYCIEDTNYLQISQMLYDYQDKRKHYQQEDKSLNQQEDTTTMATLDDLMKSKQYSIQDILRMKPGFIIPEVMTWCTGQNTTPKSSLSKQSCIQSMLYLIFFREPMNDSPQALIQRAISSNNVQTRRYSHLI</sequence>
<evidence type="ECO:0000313" key="1">
    <source>
        <dbReference type="EMBL" id="KAA6401895.1"/>
    </source>
</evidence>
<organism evidence="1 2">
    <name type="scientific">Streblomastix strix</name>
    <dbReference type="NCBI Taxonomy" id="222440"/>
    <lineage>
        <taxon>Eukaryota</taxon>
        <taxon>Metamonada</taxon>
        <taxon>Preaxostyla</taxon>
        <taxon>Oxymonadida</taxon>
        <taxon>Streblomastigidae</taxon>
        <taxon>Streblomastix</taxon>
    </lineage>
</organism>
<proteinExistence type="predicted"/>
<dbReference type="EMBL" id="SNRW01000318">
    <property type="protein sequence ID" value="KAA6401895.1"/>
    <property type="molecule type" value="Genomic_DNA"/>
</dbReference>
<dbReference type="AlphaFoldDB" id="A0A5J4X5J1"/>
<comment type="caution">
    <text evidence="1">The sequence shown here is derived from an EMBL/GenBank/DDBJ whole genome shotgun (WGS) entry which is preliminary data.</text>
</comment>
<accession>A0A5J4X5J1</accession>
<protein>
    <submittedName>
        <fullName evidence="1">Uncharacterized protein</fullName>
    </submittedName>
</protein>
<name>A0A5J4X5J1_9EUKA</name>
<evidence type="ECO:0000313" key="2">
    <source>
        <dbReference type="Proteomes" id="UP000324800"/>
    </source>
</evidence>